<keyword evidence="3" id="KW-1185">Reference proteome</keyword>
<dbReference type="STRING" id="214095.RU97_GL000789"/>
<evidence type="ECO:0000259" key="1">
    <source>
        <dbReference type="Pfam" id="PF22636"/>
    </source>
</evidence>
<dbReference type="PANTHER" id="PTHR36934">
    <property type="entry name" value="BLR0278 PROTEIN"/>
    <property type="match status" value="1"/>
</dbReference>
<accession>A0A1L8RHI2</accession>
<dbReference type="AlphaFoldDB" id="A0A1L8RHI2"/>
<dbReference type="Proteomes" id="UP000181884">
    <property type="component" value="Unassembled WGS sequence"/>
</dbReference>
<dbReference type="InterPro" id="IPR029069">
    <property type="entry name" value="HotDog_dom_sf"/>
</dbReference>
<dbReference type="RefSeq" id="WP_067389493.1">
    <property type="nucleotide sequence ID" value="NZ_JXKH01000002.1"/>
</dbReference>
<dbReference type="SUPFAM" id="SSF54637">
    <property type="entry name" value="Thioesterase/thiol ester dehydrase-isomerase"/>
    <property type="match status" value="1"/>
</dbReference>
<proteinExistence type="predicted"/>
<feature type="domain" description="Fluoroacetyl-CoA-specific thioesterase-like" evidence="1">
    <location>
        <begin position="11"/>
        <end position="111"/>
    </location>
</feature>
<evidence type="ECO:0000313" key="2">
    <source>
        <dbReference type="EMBL" id="OJG19218.1"/>
    </source>
</evidence>
<name>A0A1L8RHI2_9ENTE</name>
<organism evidence="2 3">
    <name type="scientific">Enterococcus canis</name>
    <dbReference type="NCBI Taxonomy" id="214095"/>
    <lineage>
        <taxon>Bacteria</taxon>
        <taxon>Bacillati</taxon>
        <taxon>Bacillota</taxon>
        <taxon>Bacilli</taxon>
        <taxon>Lactobacillales</taxon>
        <taxon>Enterococcaceae</taxon>
        <taxon>Enterococcus</taxon>
    </lineage>
</organism>
<sequence length="121" mass="13253">MATYAKKFVVGTTDLASALGSGFLDVLGTPALIAMVENTAKEWLDEQIAETETSVGIEIQTTHERASLPEAEIIVRIEGERTGKIATFTFKAYDDGHLIGQGTHKRAVVDQKRFMEKLKKA</sequence>
<dbReference type="EMBL" id="JXKH01000002">
    <property type="protein sequence ID" value="OJG19218.1"/>
    <property type="molecule type" value="Genomic_DNA"/>
</dbReference>
<protein>
    <recommendedName>
        <fullName evidence="1">Fluoroacetyl-CoA-specific thioesterase-like domain-containing protein</fullName>
    </recommendedName>
</protein>
<dbReference type="Gene3D" id="3.10.129.10">
    <property type="entry name" value="Hotdog Thioesterase"/>
    <property type="match status" value="1"/>
</dbReference>
<evidence type="ECO:0000313" key="3">
    <source>
        <dbReference type="Proteomes" id="UP000181884"/>
    </source>
</evidence>
<reference evidence="2 3" key="1">
    <citation type="submission" date="2014-12" db="EMBL/GenBank/DDBJ databases">
        <title>Draft genome sequences of 29 type strains of Enterococci.</title>
        <authorList>
            <person name="Zhong Z."/>
            <person name="Sun Z."/>
            <person name="Liu W."/>
            <person name="Zhang W."/>
            <person name="Zhang H."/>
        </authorList>
    </citation>
    <scope>NUCLEOTIDE SEQUENCE [LARGE SCALE GENOMIC DNA]</scope>
    <source>
        <strain evidence="2 3">DSM 17029</strain>
    </source>
</reference>
<dbReference type="InterPro" id="IPR054485">
    <property type="entry name" value="FlK-like_dom"/>
</dbReference>
<dbReference type="PANTHER" id="PTHR36934:SF1">
    <property type="entry name" value="THIOESTERASE DOMAIN-CONTAINING PROTEIN"/>
    <property type="match status" value="1"/>
</dbReference>
<dbReference type="Pfam" id="PF22636">
    <property type="entry name" value="FlK"/>
    <property type="match status" value="1"/>
</dbReference>
<comment type="caution">
    <text evidence="2">The sequence shown here is derived from an EMBL/GenBank/DDBJ whole genome shotgun (WGS) entry which is preliminary data.</text>
</comment>
<gene>
    <name evidence="2" type="ORF">RU97_GL000789</name>
</gene>
<dbReference type="InterPro" id="IPR025540">
    <property type="entry name" value="FlK"/>
</dbReference>